<keyword evidence="2" id="KW-1185">Reference proteome</keyword>
<reference evidence="1" key="1">
    <citation type="submission" date="2020-02" db="EMBL/GenBank/DDBJ databases">
        <authorList>
            <person name="Scholz U."/>
            <person name="Mascher M."/>
            <person name="Fiebig A."/>
        </authorList>
    </citation>
    <scope>NUCLEOTIDE SEQUENCE</scope>
</reference>
<name>A0A7I8K4K6_SPIIN</name>
<proteinExistence type="predicted"/>
<accession>A0A7I8K4K6</accession>
<dbReference type="EMBL" id="LR746265">
    <property type="protein sequence ID" value="CAA7391135.1"/>
    <property type="molecule type" value="Genomic_DNA"/>
</dbReference>
<gene>
    <name evidence="1" type="ORF">SI8410_02002505</name>
</gene>
<dbReference type="AlphaFoldDB" id="A0A7I8K4K6"/>
<evidence type="ECO:0000313" key="1">
    <source>
        <dbReference type="EMBL" id="CAA7391135.1"/>
    </source>
</evidence>
<organism evidence="1 2">
    <name type="scientific">Spirodela intermedia</name>
    <name type="common">Intermediate duckweed</name>
    <dbReference type="NCBI Taxonomy" id="51605"/>
    <lineage>
        <taxon>Eukaryota</taxon>
        <taxon>Viridiplantae</taxon>
        <taxon>Streptophyta</taxon>
        <taxon>Embryophyta</taxon>
        <taxon>Tracheophyta</taxon>
        <taxon>Spermatophyta</taxon>
        <taxon>Magnoliopsida</taxon>
        <taxon>Liliopsida</taxon>
        <taxon>Araceae</taxon>
        <taxon>Lemnoideae</taxon>
        <taxon>Spirodela</taxon>
    </lineage>
</organism>
<protein>
    <submittedName>
        <fullName evidence="1">Uncharacterized protein</fullName>
    </submittedName>
</protein>
<sequence length="35" mass="3910">MTGEGRETHEGKSISAVRSEKIFSCKWQPVLSPSF</sequence>
<dbReference type="Proteomes" id="UP000663760">
    <property type="component" value="Chromosome 2"/>
</dbReference>
<evidence type="ECO:0000313" key="2">
    <source>
        <dbReference type="Proteomes" id="UP000663760"/>
    </source>
</evidence>